<dbReference type="Gene3D" id="2.40.50.100">
    <property type="match status" value="1"/>
</dbReference>
<dbReference type="PANTHER" id="PTHR30386">
    <property type="entry name" value="MEMBRANE FUSION SUBUNIT OF EMRAB-TOLC MULTIDRUG EFFLUX PUMP"/>
    <property type="match status" value="1"/>
</dbReference>
<keyword evidence="7" id="KW-1133">Transmembrane helix</keyword>
<dbReference type="Pfam" id="PF26002">
    <property type="entry name" value="Beta-barrel_AprE"/>
    <property type="match status" value="1"/>
</dbReference>
<evidence type="ECO:0000256" key="1">
    <source>
        <dbReference type="ARBA" id="ARBA00004377"/>
    </source>
</evidence>
<name>A0A1H8L0S7_9HYPH</name>
<evidence type="ECO:0000256" key="2">
    <source>
        <dbReference type="ARBA" id="ARBA00009477"/>
    </source>
</evidence>
<evidence type="ECO:0000256" key="6">
    <source>
        <dbReference type="ARBA" id="ARBA00022692"/>
    </source>
</evidence>
<keyword evidence="16" id="KW-1185">Reference proteome</keyword>
<comment type="subcellular location">
    <subcellularLocation>
        <location evidence="1 9">Cell inner membrane</location>
        <topology evidence="1 9">Single-pass membrane protein</topology>
    </subcellularLocation>
</comment>
<dbReference type="Proteomes" id="UP000198939">
    <property type="component" value="Unassembled WGS sequence"/>
</dbReference>
<keyword evidence="4 9" id="KW-1003">Cell membrane</keyword>
<feature type="domain" description="AprE-like beta-barrel" evidence="12">
    <location>
        <begin position="325"/>
        <end position="412"/>
    </location>
</feature>
<evidence type="ECO:0000259" key="12">
    <source>
        <dbReference type="Pfam" id="PF26002"/>
    </source>
</evidence>
<dbReference type="Proteomes" id="UP000183063">
    <property type="component" value="Unassembled WGS sequence"/>
</dbReference>
<protein>
    <recommendedName>
        <fullName evidence="9">Membrane fusion protein (MFP) family protein</fullName>
    </recommendedName>
</protein>
<evidence type="ECO:0000313" key="14">
    <source>
        <dbReference type="EMBL" id="SEN98772.1"/>
    </source>
</evidence>
<evidence type="ECO:0000256" key="3">
    <source>
        <dbReference type="ARBA" id="ARBA00022448"/>
    </source>
</evidence>
<keyword evidence="6" id="KW-0812">Transmembrane</keyword>
<dbReference type="Pfam" id="PF25994">
    <property type="entry name" value="HH_AprE"/>
    <property type="match status" value="1"/>
</dbReference>
<keyword evidence="10" id="KW-0175">Coiled coil</keyword>
<evidence type="ECO:0000313" key="13">
    <source>
        <dbReference type="EMBL" id="SEH85291.1"/>
    </source>
</evidence>
<sequence>MIRAAVTSTERAIRRLTLLALATGILLVGVLGGLASAIRINGAVIAQGTLVVDSYVKPVQHQKGGTVGQVFVRNGDRVRAGQILVHLDDTQTKANLSIISRRLRELAARSARLAAERDGHDAIAFPAVVSGNDAAQAAALVSAEQRLFDDRLASLRGRTAQLRERVTQLEQQAEGLTAQQDGKRRAIGIIDKELASLEPLLRQGAIPATRVYALQRDAADLTGELGSLVASTAEIKGKIAETELQIIQVGDDHRSEVSEQLRQAEGDSGEYAERRIAIEDELRHVDLRAPQDGIVHQLAVHAAGAVISPGEAIMQIVPDHDVLTPELKLSPQDVDQVAVGKEVSLRFSAFSYRTTPELRGRVASISADLTADTRSGQSYYTLRVAVPENQWQRLGALAPVAGMPVEAFIETGERTALGYLAKPFTDQLARAFREE</sequence>
<dbReference type="AlphaFoldDB" id="A0A1H8L0S7"/>
<dbReference type="PRINTS" id="PR01490">
    <property type="entry name" value="RTXTOXIND"/>
</dbReference>
<evidence type="ECO:0000313" key="15">
    <source>
        <dbReference type="Proteomes" id="UP000183063"/>
    </source>
</evidence>
<keyword evidence="5 9" id="KW-0997">Cell inner membrane</keyword>
<feature type="domain" description="AprE-like long alpha-helical hairpin" evidence="11">
    <location>
        <begin position="93"/>
        <end position="280"/>
    </location>
</feature>
<comment type="similarity">
    <text evidence="2 9">Belongs to the membrane fusion protein (MFP) (TC 8.A.1) family.</text>
</comment>
<dbReference type="InterPro" id="IPR050739">
    <property type="entry name" value="MFP"/>
</dbReference>
<dbReference type="GO" id="GO:0015031">
    <property type="term" value="P:protein transport"/>
    <property type="evidence" value="ECO:0007669"/>
    <property type="project" value="InterPro"/>
</dbReference>
<evidence type="ECO:0000256" key="4">
    <source>
        <dbReference type="ARBA" id="ARBA00022475"/>
    </source>
</evidence>
<evidence type="ECO:0000256" key="8">
    <source>
        <dbReference type="ARBA" id="ARBA00023136"/>
    </source>
</evidence>
<reference evidence="14 16" key="1">
    <citation type="submission" date="2016-10" db="EMBL/GenBank/DDBJ databases">
        <authorList>
            <person name="Varghese N."/>
            <person name="Submissions S."/>
        </authorList>
    </citation>
    <scope>NUCLEOTIDE SEQUENCE [LARGE SCALE GENOMIC DNA]</scope>
    <source>
        <strain evidence="14 16">CGMCC 1.7071</strain>
    </source>
</reference>
<dbReference type="InterPro" id="IPR010129">
    <property type="entry name" value="T1SS_HlyD"/>
</dbReference>
<feature type="coiled-coil region" evidence="10">
    <location>
        <begin position="152"/>
        <end position="179"/>
    </location>
</feature>
<dbReference type="RefSeq" id="WP_072375783.1">
    <property type="nucleotide sequence ID" value="NZ_FNXB01000012.1"/>
</dbReference>
<dbReference type="STRING" id="501024.RTCCBAU85039_2694"/>
<dbReference type="Gene3D" id="2.40.30.170">
    <property type="match status" value="1"/>
</dbReference>
<keyword evidence="3 9" id="KW-0813">Transport</keyword>
<evidence type="ECO:0000256" key="9">
    <source>
        <dbReference type="RuleBase" id="RU365093"/>
    </source>
</evidence>
<dbReference type="InterPro" id="IPR058982">
    <property type="entry name" value="Beta-barrel_AprE"/>
</dbReference>
<dbReference type="PANTHER" id="PTHR30386:SF17">
    <property type="entry name" value="ALKALINE PROTEASE SECRETION PROTEIN APRE"/>
    <property type="match status" value="1"/>
</dbReference>
<dbReference type="GO" id="GO:0005886">
    <property type="term" value="C:plasma membrane"/>
    <property type="evidence" value="ECO:0007669"/>
    <property type="project" value="UniProtKB-SubCell"/>
</dbReference>
<reference evidence="13" key="3">
    <citation type="submission" date="2016-10" db="EMBL/GenBank/DDBJ databases">
        <authorList>
            <person name="de Groot N.N."/>
        </authorList>
    </citation>
    <scope>NUCLEOTIDE SEQUENCE [LARGE SCALE GENOMIC DNA]</scope>
    <source>
        <strain evidence="13">CCBAU85039</strain>
    </source>
</reference>
<evidence type="ECO:0000256" key="10">
    <source>
        <dbReference type="SAM" id="Coils"/>
    </source>
</evidence>
<evidence type="ECO:0000256" key="7">
    <source>
        <dbReference type="ARBA" id="ARBA00022989"/>
    </source>
</evidence>
<evidence type="ECO:0000313" key="16">
    <source>
        <dbReference type="Proteomes" id="UP000198939"/>
    </source>
</evidence>
<organism evidence="13 15">
    <name type="scientific">Rhizobium tibeticum</name>
    <dbReference type="NCBI Taxonomy" id="501024"/>
    <lineage>
        <taxon>Bacteria</taxon>
        <taxon>Pseudomonadati</taxon>
        <taxon>Pseudomonadota</taxon>
        <taxon>Alphaproteobacteria</taxon>
        <taxon>Hyphomicrobiales</taxon>
        <taxon>Rhizobiaceae</taxon>
        <taxon>Rhizobium/Agrobacterium group</taxon>
        <taxon>Rhizobium</taxon>
    </lineage>
</organism>
<evidence type="ECO:0000256" key="5">
    <source>
        <dbReference type="ARBA" id="ARBA00022519"/>
    </source>
</evidence>
<gene>
    <name evidence="13" type="primary">prsE_2</name>
    <name evidence="13" type="ORF">RTCCBAU85039_2694</name>
    <name evidence="14" type="ORF">SAMN05216228_101053</name>
</gene>
<keyword evidence="8" id="KW-0472">Membrane</keyword>
<proteinExistence type="inferred from homology"/>
<dbReference type="OrthoDB" id="9810980at2"/>
<dbReference type="InterPro" id="IPR058781">
    <property type="entry name" value="HH_AprE-like"/>
</dbReference>
<dbReference type="EMBL" id="FOCV01000010">
    <property type="protein sequence ID" value="SEN98772.1"/>
    <property type="molecule type" value="Genomic_DNA"/>
</dbReference>
<evidence type="ECO:0000259" key="11">
    <source>
        <dbReference type="Pfam" id="PF25994"/>
    </source>
</evidence>
<dbReference type="EMBL" id="FNXB01000012">
    <property type="protein sequence ID" value="SEH85291.1"/>
    <property type="molecule type" value="Genomic_DNA"/>
</dbReference>
<accession>A0A1H8L0S7</accession>
<dbReference type="NCBIfam" id="TIGR01843">
    <property type="entry name" value="type_I_hlyD"/>
    <property type="match status" value="1"/>
</dbReference>
<reference evidence="15" key="2">
    <citation type="submission" date="2016-10" db="EMBL/GenBank/DDBJ databases">
        <authorList>
            <person name="Wibberg D."/>
        </authorList>
    </citation>
    <scope>NUCLEOTIDE SEQUENCE [LARGE SCALE GENOMIC DNA]</scope>
</reference>